<dbReference type="SUPFAM" id="SSF56112">
    <property type="entry name" value="Protein kinase-like (PK-like)"/>
    <property type="match status" value="1"/>
</dbReference>
<evidence type="ECO:0000313" key="20">
    <source>
        <dbReference type="EMBL" id="KAH7432030.1"/>
    </source>
</evidence>
<dbReference type="InterPro" id="IPR017441">
    <property type="entry name" value="Protein_kinase_ATP_BS"/>
</dbReference>
<keyword evidence="9 16" id="KW-0547">Nucleotide-binding</keyword>
<dbReference type="GO" id="GO:0002229">
    <property type="term" value="P:defense response to oomycetes"/>
    <property type="evidence" value="ECO:0007669"/>
    <property type="project" value="UniProtKB-ARBA"/>
</dbReference>
<dbReference type="InterPro" id="IPR008271">
    <property type="entry name" value="Ser/Thr_kinase_AS"/>
</dbReference>
<accession>A0A8T2UBY0</accession>
<dbReference type="FunFam" id="1.10.510.10:FF:000240">
    <property type="entry name" value="Lectin-domain containing receptor kinase A4.3"/>
    <property type="match status" value="1"/>
</dbReference>
<feature type="compositionally biased region" description="Low complexity" evidence="17">
    <location>
        <begin position="678"/>
        <end position="694"/>
    </location>
</feature>
<evidence type="ECO:0000256" key="12">
    <source>
        <dbReference type="ARBA" id="ARBA00022989"/>
    </source>
</evidence>
<reference evidence="20" key="1">
    <citation type="submission" date="2021-08" db="EMBL/GenBank/DDBJ databases">
        <title>WGS assembly of Ceratopteris richardii.</title>
        <authorList>
            <person name="Marchant D.B."/>
            <person name="Chen G."/>
            <person name="Jenkins J."/>
            <person name="Shu S."/>
            <person name="Leebens-Mack J."/>
            <person name="Grimwood J."/>
            <person name="Schmutz J."/>
            <person name="Soltis P."/>
            <person name="Soltis D."/>
            <person name="Chen Z.-H."/>
        </authorList>
    </citation>
    <scope>NUCLEOTIDE SEQUENCE</scope>
    <source>
        <strain evidence="20">Whitten #5841</strain>
        <tissue evidence="20">Leaf</tissue>
    </source>
</reference>
<dbReference type="InterPro" id="IPR050528">
    <property type="entry name" value="L-type_Lectin-RKs"/>
</dbReference>
<evidence type="ECO:0000256" key="6">
    <source>
        <dbReference type="ARBA" id="ARBA00022692"/>
    </source>
</evidence>
<dbReference type="Gene3D" id="1.10.510.10">
    <property type="entry name" value="Transferase(Phosphotransferase) domain 1"/>
    <property type="match status" value="1"/>
</dbReference>
<evidence type="ECO:0000256" key="10">
    <source>
        <dbReference type="ARBA" id="ARBA00022777"/>
    </source>
</evidence>
<name>A0A8T2UBY0_CERRI</name>
<keyword evidence="12 18" id="KW-1133">Transmembrane helix</keyword>
<keyword evidence="15" id="KW-0325">Glycoprotein</keyword>
<keyword evidence="11 16" id="KW-0067">ATP-binding</keyword>
<dbReference type="Pfam" id="PF00139">
    <property type="entry name" value="Lectin_legB"/>
    <property type="match status" value="1"/>
</dbReference>
<comment type="caution">
    <text evidence="20">The sequence shown here is derived from an EMBL/GenBank/DDBJ whole genome shotgun (WGS) entry which is preliminary data.</text>
</comment>
<evidence type="ECO:0000256" key="7">
    <source>
        <dbReference type="ARBA" id="ARBA00022729"/>
    </source>
</evidence>
<organism evidence="20 21">
    <name type="scientific">Ceratopteris richardii</name>
    <name type="common">Triangle waterfern</name>
    <dbReference type="NCBI Taxonomy" id="49495"/>
    <lineage>
        <taxon>Eukaryota</taxon>
        <taxon>Viridiplantae</taxon>
        <taxon>Streptophyta</taxon>
        <taxon>Embryophyta</taxon>
        <taxon>Tracheophyta</taxon>
        <taxon>Polypodiopsida</taxon>
        <taxon>Polypodiidae</taxon>
        <taxon>Polypodiales</taxon>
        <taxon>Pteridineae</taxon>
        <taxon>Pteridaceae</taxon>
        <taxon>Parkerioideae</taxon>
        <taxon>Ceratopteris</taxon>
    </lineage>
</organism>
<dbReference type="InterPro" id="IPR013320">
    <property type="entry name" value="ConA-like_dom_sf"/>
</dbReference>
<dbReference type="PROSITE" id="PS50011">
    <property type="entry name" value="PROTEIN_KINASE_DOM"/>
    <property type="match status" value="1"/>
</dbReference>
<keyword evidence="6 18" id="KW-0812">Transmembrane</keyword>
<feature type="domain" description="Protein kinase" evidence="19">
    <location>
        <begin position="381"/>
        <end position="665"/>
    </location>
</feature>
<keyword evidence="14" id="KW-0675">Receptor</keyword>
<comment type="similarity">
    <text evidence="3">In the C-terminal section; belongs to the protein kinase superfamily. Ser/Thr protein kinase family.</text>
</comment>
<evidence type="ECO:0000256" key="9">
    <source>
        <dbReference type="ARBA" id="ARBA00022741"/>
    </source>
</evidence>
<dbReference type="GO" id="GO:0004672">
    <property type="term" value="F:protein kinase activity"/>
    <property type="evidence" value="ECO:0007669"/>
    <property type="project" value="InterPro"/>
</dbReference>
<comment type="similarity">
    <text evidence="2">In the N-terminal section; belongs to the leguminous lectin family.</text>
</comment>
<keyword evidence="10" id="KW-0418">Kinase</keyword>
<dbReference type="InterPro" id="IPR011009">
    <property type="entry name" value="Kinase-like_dom_sf"/>
</dbReference>
<evidence type="ECO:0000256" key="8">
    <source>
        <dbReference type="ARBA" id="ARBA00022734"/>
    </source>
</evidence>
<dbReference type="GO" id="GO:0030246">
    <property type="term" value="F:carbohydrate binding"/>
    <property type="evidence" value="ECO:0007669"/>
    <property type="project" value="UniProtKB-KW"/>
</dbReference>
<comment type="subcellular location">
    <subcellularLocation>
        <location evidence="1">Cell membrane</location>
        <topology evidence="1">Single-pass type I membrane protein</topology>
    </subcellularLocation>
</comment>
<feature type="region of interest" description="Disordered" evidence="17">
    <location>
        <begin position="675"/>
        <end position="694"/>
    </location>
</feature>
<keyword evidence="7" id="KW-0732">Signal</keyword>
<dbReference type="InterPro" id="IPR000719">
    <property type="entry name" value="Prot_kinase_dom"/>
</dbReference>
<keyword evidence="4" id="KW-1003">Cell membrane</keyword>
<dbReference type="Pfam" id="PF00069">
    <property type="entry name" value="Pkinase"/>
    <property type="match status" value="1"/>
</dbReference>
<evidence type="ECO:0000256" key="4">
    <source>
        <dbReference type="ARBA" id="ARBA00022475"/>
    </source>
</evidence>
<dbReference type="Proteomes" id="UP000825935">
    <property type="component" value="Chromosome 7"/>
</dbReference>
<dbReference type="Gene3D" id="3.30.200.20">
    <property type="entry name" value="Phosphorylase Kinase, domain 1"/>
    <property type="match status" value="1"/>
</dbReference>
<dbReference type="CDD" id="cd06899">
    <property type="entry name" value="lectin_legume_LecRK_Arcelin_ConA"/>
    <property type="match status" value="1"/>
</dbReference>
<dbReference type="SUPFAM" id="SSF49899">
    <property type="entry name" value="Concanavalin A-like lectins/glucanases"/>
    <property type="match status" value="1"/>
</dbReference>
<protein>
    <recommendedName>
        <fullName evidence="19">Protein kinase domain-containing protein</fullName>
    </recommendedName>
</protein>
<evidence type="ECO:0000256" key="5">
    <source>
        <dbReference type="ARBA" id="ARBA00022679"/>
    </source>
</evidence>
<keyword evidence="5" id="KW-0808">Transferase</keyword>
<evidence type="ECO:0000256" key="2">
    <source>
        <dbReference type="ARBA" id="ARBA00008536"/>
    </source>
</evidence>
<feature type="transmembrane region" description="Helical" evidence="18">
    <location>
        <begin position="326"/>
        <end position="345"/>
    </location>
</feature>
<evidence type="ECO:0000256" key="1">
    <source>
        <dbReference type="ARBA" id="ARBA00004251"/>
    </source>
</evidence>
<evidence type="ECO:0000313" key="21">
    <source>
        <dbReference type="Proteomes" id="UP000825935"/>
    </source>
</evidence>
<dbReference type="GO" id="GO:0005524">
    <property type="term" value="F:ATP binding"/>
    <property type="evidence" value="ECO:0007669"/>
    <property type="project" value="UniProtKB-UniRule"/>
</dbReference>
<evidence type="ECO:0000256" key="15">
    <source>
        <dbReference type="ARBA" id="ARBA00023180"/>
    </source>
</evidence>
<dbReference type="PANTHER" id="PTHR27007">
    <property type="match status" value="1"/>
</dbReference>
<feature type="binding site" evidence="16">
    <location>
        <position position="410"/>
    </location>
    <ligand>
        <name>ATP</name>
        <dbReference type="ChEBI" id="CHEBI:30616"/>
    </ligand>
</feature>
<evidence type="ECO:0000256" key="16">
    <source>
        <dbReference type="PROSITE-ProRule" id="PRU10141"/>
    </source>
</evidence>
<dbReference type="GO" id="GO:0005886">
    <property type="term" value="C:plasma membrane"/>
    <property type="evidence" value="ECO:0007669"/>
    <property type="project" value="UniProtKB-SubCell"/>
</dbReference>
<dbReference type="EMBL" id="CM035412">
    <property type="protein sequence ID" value="KAH7432030.1"/>
    <property type="molecule type" value="Genomic_DNA"/>
</dbReference>
<dbReference type="SMART" id="SM00220">
    <property type="entry name" value="S_TKc"/>
    <property type="match status" value="1"/>
</dbReference>
<evidence type="ECO:0000256" key="3">
    <source>
        <dbReference type="ARBA" id="ARBA00010217"/>
    </source>
</evidence>
<keyword evidence="21" id="KW-1185">Reference proteome</keyword>
<sequence>MSDLHRLTKGKDKLSETTLHKKMKFLHPQTNYADSLMTSISILALLLSVFFAGASIRAIQLSASQENCITKLNQLDVCLQGLDPNSGIPQQTLSTEIHLTYDPSITTLNVPKYNVGRVRYKYPLPFNGNGGRSDRNFPSFETNFTFRFKTSKYNDSGDGIAFAITTDATPPENSTGRFLGLMQQEVKDRHQRFFALEFDTFQNFEPGFRDPSASHIGIDVDNLTSLKVVDTSNPSDPLYLYKNYTISAWLSYNSSDSMVRVWATNNSNTSVRPSTAILEVRYDLSELFQNYTYVYAVITAASGNNSQDTILYSWYITTENRSGRPWQVLLFLIAAPLLVVFLLVCRTFCRWRANYLSILALEEASRPVRRYRYSELFRATSGFTEIIGRGAFSIVYKGILPDGTHVAVKKMTNEHADVTVVAKEVQIISGIQHRHLLTLKGWCFKPKERFCCCPSAGETYLVFEYMPKGDLRSHLHGLKRGPSLDSVTRLKIIHDVAVALNYLHSCMTPTGFVLHRDVKAANVLLTEDMEAKLGDFGLARLIAHDETVSDDPAGTRGYVAPEVIRREISKKSDVYSFGVLIIEIASGIRPLDEARIAPHAVLGDWVYSRRKNILEALDTTLHTTDAESEMWRSALHLGLACCQSKPEDRPDMTKVLNVLRNSEILEVPESWTYTEGISNSGSSSSTSQFYSAID</sequence>
<dbReference type="PROSITE" id="PS00108">
    <property type="entry name" value="PROTEIN_KINASE_ST"/>
    <property type="match status" value="1"/>
</dbReference>
<keyword evidence="8" id="KW-0430">Lectin</keyword>
<dbReference type="OrthoDB" id="4062651at2759"/>
<evidence type="ECO:0000256" key="14">
    <source>
        <dbReference type="ARBA" id="ARBA00023170"/>
    </source>
</evidence>
<dbReference type="InterPro" id="IPR001220">
    <property type="entry name" value="Legume_lectin_dom"/>
</dbReference>
<gene>
    <name evidence="20" type="ORF">KP509_07G005100</name>
</gene>
<evidence type="ECO:0000256" key="17">
    <source>
        <dbReference type="SAM" id="MobiDB-lite"/>
    </source>
</evidence>
<dbReference type="PROSITE" id="PS00107">
    <property type="entry name" value="PROTEIN_KINASE_ATP"/>
    <property type="match status" value="1"/>
</dbReference>
<evidence type="ECO:0000259" key="19">
    <source>
        <dbReference type="PROSITE" id="PS50011"/>
    </source>
</evidence>
<dbReference type="Gene3D" id="2.60.120.200">
    <property type="match status" value="1"/>
</dbReference>
<proteinExistence type="inferred from homology"/>
<evidence type="ECO:0000256" key="11">
    <source>
        <dbReference type="ARBA" id="ARBA00022840"/>
    </source>
</evidence>
<evidence type="ECO:0000256" key="13">
    <source>
        <dbReference type="ARBA" id="ARBA00023136"/>
    </source>
</evidence>
<keyword evidence="13 18" id="KW-0472">Membrane</keyword>
<evidence type="ECO:0000256" key="18">
    <source>
        <dbReference type="SAM" id="Phobius"/>
    </source>
</evidence>
<dbReference type="AlphaFoldDB" id="A0A8T2UBY0"/>